<dbReference type="InterPro" id="IPR050515">
    <property type="entry name" value="Beta-lactam/transpept"/>
</dbReference>
<dbReference type="AlphaFoldDB" id="A0A1G2F456"/>
<dbReference type="GO" id="GO:0071555">
    <property type="term" value="P:cell wall organization"/>
    <property type="evidence" value="ECO:0007669"/>
    <property type="project" value="TreeGrafter"/>
</dbReference>
<dbReference type="InterPro" id="IPR001460">
    <property type="entry name" value="PCN-bd_Tpept"/>
</dbReference>
<keyword evidence="2 3" id="KW-0472">Membrane</keyword>
<organism evidence="6 7">
    <name type="scientific">Candidatus Portnoybacteria bacterium RBG_13_40_8</name>
    <dbReference type="NCBI Taxonomy" id="1801990"/>
    <lineage>
        <taxon>Bacteria</taxon>
        <taxon>Candidatus Portnoyibacteriota</taxon>
    </lineage>
</organism>
<dbReference type="SUPFAM" id="SSF56601">
    <property type="entry name" value="beta-lactamase/transpeptidase-like"/>
    <property type="match status" value="1"/>
</dbReference>
<dbReference type="PANTHER" id="PTHR30627:SF1">
    <property type="entry name" value="PEPTIDOGLYCAN D,D-TRANSPEPTIDASE FTSI"/>
    <property type="match status" value="1"/>
</dbReference>
<evidence type="ECO:0000313" key="7">
    <source>
        <dbReference type="Proteomes" id="UP000177810"/>
    </source>
</evidence>
<dbReference type="InterPro" id="IPR036138">
    <property type="entry name" value="PBP_dimer_sf"/>
</dbReference>
<feature type="domain" description="Penicillin-binding protein transpeptidase" evidence="4">
    <location>
        <begin position="251"/>
        <end position="554"/>
    </location>
</feature>
<dbReference type="InterPro" id="IPR005311">
    <property type="entry name" value="PBP_dimer"/>
</dbReference>
<comment type="subcellular location">
    <subcellularLocation>
        <location evidence="1">Membrane</location>
    </subcellularLocation>
</comment>
<dbReference type="GO" id="GO:0005886">
    <property type="term" value="C:plasma membrane"/>
    <property type="evidence" value="ECO:0007669"/>
    <property type="project" value="TreeGrafter"/>
</dbReference>
<dbReference type="Gene3D" id="3.30.450.330">
    <property type="match status" value="1"/>
</dbReference>
<feature type="transmembrane region" description="Helical" evidence="3">
    <location>
        <begin position="6"/>
        <end position="27"/>
    </location>
</feature>
<dbReference type="Pfam" id="PF03717">
    <property type="entry name" value="PBP_dimer"/>
    <property type="match status" value="1"/>
</dbReference>
<dbReference type="Gene3D" id="3.40.710.10">
    <property type="entry name" value="DD-peptidase/beta-lactamase superfamily"/>
    <property type="match status" value="1"/>
</dbReference>
<dbReference type="GO" id="GO:0008658">
    <property type="term" value="F:penicillin binding"/>
    <property type="evidence" value="ECO:0007669"/>
    <property type="project" value="InterPro"/>
</dbReference>
<dbReference type="EMBL" id="MHMT01000013">
    <property type="protein sequence ID" value="OGZ32809.1"/>
    <property type="molecule type" value="Genomic_DNA"/>
</dbReference>
<accession>A0A1G2F456</accession>
<evidence type="ECO:0000259" key="5">
    <source>
        <dbReference type="Pfam" id="PF03717"/>
    </source>
</evidence>
<keyword evidence="3" id="KW-1133">Transmembrane helix</keyword>
<feature type="domain" description="Penicillin-binding protein dimerisation" evidence="5">
    <location>
        <begin position="73"/>
        <end position="208"/>
    </location>
</feature>
<protein>
    <recommendedName>
        <fullName evidence="8">Penicillin-binding protein transpeptidase domain-containing protein</fullName>
    </recommendedName>
</protein>
<gene>
    <name evidence="6" type="ORF">A2V69_03205</name>
</gene>
<reference evidence="6 7" key="1">
    <citation type="journal article" date="2016" name="Nat. Commun.">
        <title>Thousands of microbial genomes shed light on interconnected biogeochemical processes in an aquifer system.</title>
        <authorList>
            <person name="Anantharaman K."/>
            <person name="Brown C.T."/>
            <person name="Hug L.A."/>
            <person name="Sharon I."/>
            <person name="Castelle C.J."/>
            <person name="Probst A.J."/>
            <person name="Thomas B.C."/>
            <person name="Singh A."/>
            <person name="Wilkins M.J."/>
            <person name="Karaoz U."/>
            <person name="Brodie E.L."/>
            <person name="Williams K.H."/>
            <person name="Hubbard S.S."/>
            <person name="Banfield J.F."/>
        </authorList>
    </citation>
    <scope>NUCLEOTIDE SEQUENCE [LARGE SCALE GENOMIC DNA]</scope>
</reference>
<keyword evidence="3" id="KW-0812">Transmembrane</keyword>
<dbReference type="Gene3D" id="3.90.1310.10">
    <property type="entry name" value="Penicillin-binding protein 2a (Domain 2)"/>
    <property type="match status" value="1"/>
</dbReference>
<evidence type="ECO:0000256" key="3">
    <source>
        <dbReference type="SAM" id="Phobius"/>
    </source>
</evidence>
<dbReference type="STRING" id="1801990.A2V69_03205"/>
<evidence type="ECO:0000256" key="1">
    <source>
        <dbReference type="ARBA" id="ARBA00004370"/>
    </source>
</evidence>
<comment type="caution">
    <text evidence="6">The sequence shown here is derived from an EMBL/GenBank/DDBJ whole genome shotgun (WGS) entry which is preliminary data.</text>
</comment>
<sequence length="571" mass="64334">MKNWRFYTFVFFIGLIFIVVVLRLFSLQIIKHSFYKKLAANQHQNFETVYPVRGEIFMKDKHTNSDSRSLLFPIAINKDYWTIYAVPKEIKEKEETVTKLSPLLNINEEELKKKISKLNDPYELLKNKVEEENYNKIKDLSIDGVYFQKESWRYFPAGEMACHLVGFVGFYGDEKIGRYGLEEHYEEKLSGKTGFIEAKRDSLGELINVGEKILAVPEDGADLILTIDPNIQYFIEGKIKQRVQELEATSGTIIVMEVKSGAIKAMASWPTFNPNKYNEVEDIGLFLNPVIDGVFEPGSVFKIITMAAALDKGLIDPNTTYEDKGFVEISGHIIKNATEKANGVQTMTQVLEKSLNSGAIFVQQKLGKDNFKDYVEKFGFGQKTGIDLSGEEKGNISNLKKKKDLEYATASFGQGIAVTPIQLVVAFGAIANDGVLLRPYIVEKVIYKSGEEKIIQSQEIRRVISSDAASRLTAMMVSTVKNSFDKKAWVPGYSVAGKTGTAQIPDLEKGGYSDETIHTFGEFFPAYDPRFVLLIKVDKPKGIRFAADSITPLGRQITEYILNYYEIPPSQ</sequence>
<dbReference type="SUPFAM" id="SSF56519">
    <property type="entry name" value="Penicillin binding protein dimerisation domain"/>
    <property type="match status" value="1"/>
</dbReference>
<dbReference type="PANTHER" id="PTHR30627">
    <property type="entry name" value="PEPTIDOGLYCAN D,D-TRANSPEPTIDASE"/>
    <property type="match status" value="1"/>
</dbReference>
<evidence type="ECO:0000256" key="2">
    <source>
        <dbReference type="ARBA" id="ARBA00023136"/>
    </source>
</evidence>
<evidence type="ECO:0000313" key="6">
    <source>
        <dbReference type="EMBL" id="OGZ32809.1"/>
    </source>
</evidence>
<dbReference type="Pfam" id="PF00905">
    <property type="entry name" value="Transpeptidase"/>
    <property type="match status" value="1"/>
</dbReference>
<dbReference type="Proteomes" id="UP000177810">
    <property type="component" value="Unassembled WGS sequence"/>
</dbReference>
<evidence type="ECO:0008006" key="8">
    <source>
        <dbReference type="Google" id="ProtNLM"/>
    </source>
</evidence>
<evidence type="ECO:0000259" key="4">
    <source>
        <dbReference type="Pfam" id="PF00905"/>
    </source>
</evidence>
<dbReference type="Gene3D" id="1.10.150.770">
    <property type="match status" value="1"/>
</dbReference>
<dbReference type="InterPro" id="IPR012338">
    <property type="entry name" value="Beta-lactam/transpept-like"/>
</dbReference>
<name>A0A1G2F456_9BACT</name>
<proteinExistence type="predicted"/>